<protein>
    <submittedName>
        <fullName evidence="3">Histidine phosphatase family protein</fullName>
    </submittedName>
</protein>
<accession>A0A5C4NQU7</accession>
<evidence type="ECO:0000313" key="4">
    <source>
        <dbReference type="Proteomes" id="UP000305709"/>
    </source>
</evidence>
<dbReference type="PANTHER" id="PTHR48100">
    <property type="entry name" value="BROAD-SPECIFICITY PHOSPHATASE YOR283W-RELATED"/>
    <property type="match status" value="1"/>
</dbReference>
<evidence type="ECO:0000256" key="1">
    <source>
        <dbReference type="PIRSR" id="PIRSR613078-1"/>
    </source>
</evidence>
<dbReference type="SMART" id="SM00855">
    <property type="entry name" value="PGAM"/>
    <property type="match status" value="1"/>
</dbReference>
<dbReference type="InterPro" id="IPR029033">
    <property type="entry name" value="His_PPase_superfam"/>
</dbReference>
<name>A0A5C4NQU7_9RHOB</name>
<reference evidence="3 4" key="1">
    <citation type="submission" date="2019-06" db="EMBL/GenBank/DDBJ databases">
        <authorList>
            <person name="Jiang L."/>
        </authorList>
    </citation>
    <scope>NUCLEOTIDE SEQUENCE [LARGE SCALE GENOMIC DNA]</scope>
    <source>
        <strain evidence="3 4">YIM 48858</strain>
    </source>
</reference>
<organism evidence="3 4">
    <name type="scientific">Rubellimicrobium roseum</name>
    <dbReference type="NCBI Taxonomy" id="687525"/>
    <lineage>
        <taxon>Bacteria</taxon>
        <taxon>Pseudomonadati</taxon>
        <taxon>Pseudomonadota</taxon>
        <taxon>Alphaproteobacteria</taxon>
        <taxon>Rhodobacterales</taxon>
        <taxon>Roseobacteraceae</taxon>
        <taxon>Rubellimicrobium</taxon>
    </lineage>
</organism>
<dbReference type="Pfam" id="PF00300">
    <property type="entry name" value="His_Phos_1"/>
    <property type="match status" value="1"/>
</dbReference>
<feature type="binding site" evidence="2">
    <location>
        <begin position="21"/>
        <end position="22"/>
    </location>
    <ligand>
        <name>substrate</name>
    </ligand>
</feature>
<feature type="active site" description="Proton donor/acceptor" evidence="1">
    <location>
        <position position="83"/>
    </location>
</feature>
<dbReference type="PIRSF" id="PIRSF000709">
    <property type="entry name" value="6PFK_2-Ptase"/>
    <property type="match status" value="1"/>
</dbReference>
<comment type="caution">
    <text evidence="3">The sequence shown here is derived from an EMBL/GenBank/DDBJ whole genome shotgun (WGS) entry which is preliminary data.</text>
</comment>
<dbReference type="EMBL" id="VDFV01000001">
    <property type="protein sequence ID" value="TNC74779.1"/>
    <property type="molecule type" value="Genomic_DNA"/>
</dbReference>
<sequence length="200" mass="21522">MSVRLYLIRHATHADFGHRLTGRAAGVPLTPEGERQAAALGRHLSGEGLTAIHTSSRERARATAEAIAQATGAPLAVVEALDEIDFGDWTGTEFATLSGQPAWDDWNNRRASARIPRGESMAEAAARIEIHVASLSMRSSERIALVTHCDMIRALVARVLGLSLDHLLRFEIGPASISRLEAGRWGARVLSLNESIGMTA</sequence>
<dbReference type="Proteomes" id="UP000305709">
    <property type="component" value="Unassembled WGS sequence"/>
</dbReference>
<evidence type="ECO:0000256" key="2">
    <source>
        <dbReference type="PIRSR" id="PIRSR613078-2"/>
    </source>
</evidence>
<feature type="binding site" evidence="2">
    <location>
        <position position="59"/>
    </location>
    <ligand>
        <name>substrate</name>
    </ligand>
</feature>
<proteinExistence type="predicted"/>
<feature type="active site" description="Tele-phosphohistidine intermediate" evidence="1">
    <location>
        <position position="10"/>
    </location>
</feature>
<dbReference type="InterPro" id="IPR013078">
    <property type="entry name" value="His_Pase_superF_clade-1"/>
</dbReference>
<dbReference type="CDD" id="cd07067">
    <property type="entry name" value="HP_PGM_like"/>
    <property type="match status" value="1"/>
</dbReference>
<dbReference type="PANTHER" id="PTHR48100:SF1">
    <property type="entry name" value="HISTIDINE PHOSPHATASE FAMILY PROTEIN-RELATED"/>
    <property type="match status" value="1"/>
</dbReference>
<dbReference type="SUPFAM" id="SSF53254">
    <property type="entry name" value="Phosphoglycerate mutase-like"/>
    <property type="match status" value="1"/>
</dbReference>
<gene>
    <name evidence="3" type="ORF">FHG71_01205</name>
</gene>
<dbReference type="GO" id="GO:0005737">
    <property type="term" value="C:cytoplasm"/>
    <property type="evidence" value="ECO:0007669"/>
    <property type="project" value="TreeGrafter"/>
</dbReference>
<dbReference type="AlphaFoldDB" id="A0A5C4NQU7"/>
<dbReference type="OrthoDB" id="9781415at2"/>
<dbReference type="Gene3D" id="3.40.50.1240">
    <property type="entry name" value="Phosphoglycerate mutase-like"/>
    <property type="match status" value="1"/>
</dbReference>
<dbReference type="InterPro" id="IPR050275">
    <property type="entry name" value="PGM_Phosphatase"/>
</dbReference>
<keyword evidence="4" id="KW-1185">Reference proteome</keyword>
<dbReference type="GO" id="GO:0016791">
    <property type="term" value="F:phosphatase activity"/>
    <property type="evidence" value="ECO:0007669"/>
    <property type="project" value="TreeGrafter"/>
</dbReference>
<evidence type="ECO:0000313" key="3">
    <source>
        <dbReference type="EMBL" id="TNC74779.1"/>
    </source>
</evidence>